<feature type="domain" description="Fe2OG dioxygenase" evidence="12">
    <location>
        <begin position="180"/>
        <end position="288"/>
    </location>
</feature>
<dbReference type="KEGG" id="psin:CAK95_00400"/>
<comment type="pathway">
    <text evidence="2">Alkene biosynthesis; ethylene biosynthesis via 2-oxoglutarate.</text>
</comment>
<keyword evidence="11" id="KW-0560">Oxidoreductase</keyword>
<comment type="similarity">
    <text evidence="11">Belongs to the iron/ascorbate-dependent oxidoreductase family.</text>
</comment>
<dbReference type="AlphaFoldDB" id="A0A1W6ZKC5"/>
<evidence type="ECO:0000259" key="12">
    <source>
        <dbReference type="PROSITE" id="PS51471"/>
    </source>
</evidence>
<dbReference type="PROSITE" id="PS51471">
    <property type="entry name" value="FE2OG_OXY"/>
    <property type="match status" value="1"/>
</dbReference>
<evidence type="ECO:0000256" key="8">
    <source>
        <dbReference type="ARBA" id="ARBA00031282"/>
    </source>
</evidence>
<name>A0A1W6ZKC5_9HYPH</name>
<comment type="catalytic activity">
    <reaction evidence="10">
        <text>L-arginine + 2-oxoglutarate + O2 = guanidine + L-glutamate 5-semialdehyde + succinate + CO2</text>
        <dbReference type="Rhea" id="RHEA:31535"/>
        <dbReference type="ChEBI" id="CHEBI:15379"/>
        <dbReference type="ChEBI" id="CHEBI:16526"/>
        <dbReference type="ChEBI" id="CHEBI:16810"/>
        <dbReference type="ChEBI" id="CHEBI:30031"/>
        <dbReference type="ChEBI" id="CHEBI:30087"/>
        <dbReference type="ChEBI" id="CHEBI:32682"/>
        <dbReference type="ChEBI" id="CHEBI:58066"/>
        <dbReference type="EC" id="1.14.20.7"/>
    </reaction>
</comment>
<dbReference type="EMBL" id="CP021112">
    <property type="protein sequence ID" value="ARP97705.1"/>
    <property type="molecule type" value="Genomic_DNA"/>
</dbReference>
<dbReference type="Proteomes" id="UP000194137">
    <property type="component" value="Chromosome"/>
</dbReference>
<evidence type="ECO:0000256" key="5">
    <source>
        <dbReference type="ARBA" id="ARBA00019045"/>
    </source>
</evidence>
<evidence type="ECO:0000256" key="9">
    <source>
        <dbReference type="ARBA" id="ARBA00047725"/>
    </source>
</evidence>
<dbReference type="EC" id="1.14.20.7" evidence="3"/>
<gene>
    <name evidence="13" type="ORF">CAK95_00400</name>
</gene>
<sequence length="326" mass="36547">MPITIPVIDLEPALKGSAADKRAVAAQIDRTCTEIGFFTIKGHGISLALINELRDKANAFFARPLNEKLKAAHPDGKTPRGYRALGIEALSAGNAIETPADLKEYYHLGRERWPEEPYYTQGEGPRYFIPNLWPDYPAGFGEAAEKYYLALEKLSESMMELTALALGLPETFFQNKIDKHITAIRLNYYPEQTTAPKPGQLRAGDHTDYGLLTILNGENVPGGLQVQTRTGEWIDVETDQDTFVVNIGDLLMRWTNDRWVSNVHRVINPPDSVAARSKRLSIAFFHHPNYDALIECVAPPGKAKYPPVYSGEYRDLKYQQTRLKSA</sequence>
<dbReference type="SUPFAM" id="SSF51197">
    <property type="entry name" value="Clavaminate synthase-like"/>
    <property type="match status" value="1"/>
</dbReference>
<evidence type="ECO:0000313" key="14">
    <source>
        <dbReference type="Proteomes" id="UP000194137"/>
    </source>
</evidence>
<dbReference type="GO" id="GO:0009693">
    <property type="term" value="P:ethylene biosynthetic process"/>
    <property type="evidence" value="ECO:0007669"/>
    <property type="project" value="UniProtKB-KW"/>
</dbReference>
<evidence type="ECO:0000256" key="10">
    <source>
        <dbReference type="ARBA" id="ARBA00049359"/>
    </source>
</evidence>
<organism evidence="13 14">
    <name type="scientific">Pseudorhodoplanes sinuspersici</name>
    <dbReference type="NCBI Taxonomy" id="1235591"/>
    <lineage>
        <taxon>Bacteria</taxon>
        <taxon>Pseudomonadati</taxon>
        <taxon>Pseudomonadota</taxon>
        <taxon>Alphaproteobacteria</taxon>
        <taxon>Hyphomicrobiales</taxon>
        <taxon>Pseudorhodoplanes</taxon>
    </lineage>
</organism>
<dbReference type="InterPro" id="IPR027443">
    <property type="entry name" value="IPNS-like_sf"/>
</dbReference>
<protein>
    <recommendedName>
        <fullName evidence="5">2-oxoglutarate-dependent ethylene/succinate-forming enzyme</fullName>
        <ecNumber evidence="4">1.13.12.19</ecNumber>
        <ecNumber evidence="3">1.14.20.7</ecNumber>
    </recommendedName>
    <alternativeName>
        <fullName evidence="7">2-oxoglutarate dioxygenase (ethylene-forming)</fullName>
    </alternativeName>
    <alternativeName>
        <fullName evidence="8">2-oxoglutarate/L-arginine monooxygenase/decarboxylase (succinate-forming)</fullName>
    </alternativeName>
</protein>
<dbReference type="OrthoDB" id="21825at2"/>
<dbReference type="PANTHER" id="PTHR47990">
    <property type="entry name" value="2-OXOGLUTARATE (2OG) AND FE(II)-DEPENDENT OXYGENASE SUPERFAMILY PROTEIN-RELATED"/>
    <property type="match status" value="1"/>
</dbReference>
<dbReference type="PRINTS" id="PR00682">
    <property type="entry name" value="IPNSYNTHASE"/>
</dbReference>
<dbReference type="Pfam" id="PF14226">
    <property type="entry name" value="DIOX_N"/>
    <property type="match status" value="1"/>
</dbReference>
<evidence type="ECO:0000256" key="6">
    <source>
        <dbReference type="ARBA" id="ARBA00022666"/>
    </source>
</evidence>
<dbReference type="GO" id="GO:0102276">
    <property type="term" value="F:2-oxoglutarate oxygenase/decarboxylase (ethylene-forming) activity"/>
    <property type="evidence" value="ECO:0007669"/>
    <property type="project" value="UniProtKB-EC"/>
</dbReference>
<dbReference type="Pfam" id="PF03171">
    <property type="entry name" value="2OG-FeII_Oxy"/>
    <property type="match status" value="1"/>
</dbReference>
<dbReference type="InterPro" id="IPR050231">
    <property type="entry name" value="Iron_ascorbate_oxido_reductase"/>
</dbReference>
<evidence type="ECO:0000256" key="4">
    <source>
        <dbReference type="ARBA" id="ARBA00012531"/>
    </source>
</evidence>
<proteinExistence type="inferred from homology"/>
<dbReference type="Gene3D" id="2.60.120.330">
    <property type="entry name" value="B-lactam Antibiotic, Isopenicillin N Synthase, Chain"/>
    <property type="match status" value="1"/>
</dbReference>
<dbReference type="InterPro" id="IPR026992">
    <property type="entry name" value="DIOX_N"/>
</dbReference>
<comment type="catalytic activity">
    <reaction evidence="9">
        <text>2-oxoglutarate + O2 + 2 H(+) = ethene + 3 CO2 + H2O</text>
        <dbReference type="Rhea" id="RHEA:31523"/>
        <dbReference type="ChEBI" id="CHEBI:15377"/>
        <dbReference type="ChEBI" id="CHEBI:15378"/>
        <dbReference type="ChEBI" id="CHEBI:15379"/>
        <dbReference type="ChEBI" id="CHEBI:16526"/>
        <dbReference type="ChEBI" id="CHEBI:16810"/>
        <dbReference type="ChEBI" id="CHEBI:18153"/>
        <dbReference type="EC" id="1.13.12.19"/>
    </reaction>
</comment>
<dbReference type="RefSeq" id="WP_086086025.1">
    <property type="nucleotide sequence ID" value="NZ_CP021112.1"/>
</dbReference>
<dbReference type="STRING" id="1235591.CAK95_00400"/>
<dbReference type="InterPro" id="IPR044861">
    <property type="entry name" value="IPNS-like_FE2OG_OXY"/>
</dbReference>
<keyword evidence="11" id="KW-0408">Iron</keyword>
<evidence type="ECO:0000313" key="13">
    <source>
        <dbReference type="EMBL" id="ARP97705.1"/>
    </source>
</evidence>
<dbReference type="EC" id="1.13.12.19" evidence="4"/>
<accession>A0A1W6ZKC5</accession>
<keyword evidence="14" id="KW-1185">Reference proteome</keyword>
<keyword evidence="11" id="KW-0479">Metal-binding</keyword>
<evidence type="ECO:0000256" key="1">
    <source>
        <dbReference type="ARBA" id="ARBA00001954"/>
    </source>
</evidence>
<dbReference type="GO" id="GO:0046872">
    <property type="term" value="F:metal ion binding"/>
    <property type="evidence" value="ECO:0007669"/>
    <property type="project" value="UniProtKB-KW"/>
</dbReference>
<evidence type="ECO:0000256" key="2">
    <source>
        <dbReference type="ARBA" id="ARBA00004767"/>
    </source>
</evidence>
<evidence type="ECO:0000256" key="7">
    <source>
        <dbReference type="ARBA" id="ARBA00031011"/>
    </source>
</evidence>
<evidence type="ECO:0000256" key="11">
    <source>
        <dbReference type="RuleBase" id="RU003682"/>
    </source>
</evidence>
<dbReference type="InterPro" id="IPR005123">
    <property type="entry name" value="Oxoglu/Fe-dep_dioxygenase_dom"/>
</dbReference>
<evidence type="ECO:0000256" key="3">
    <source>
        <dbReference type="ARBA" id="ARBA00012293"/>
    </source>
</evidence>
<keyword evidence="6" id="KW-0266">Ethylene biosynthesis</keyword>
<comment type="cofactor">
    <cofactor evidence="1">
        <name>Fe(2+)</name>
        <dbReference type="ChEBI" id="CHEBI:29033"/>
    </cofactor>
</comment>
<reference evidence="13 14" key="1">
    <citation type="submission" date="2017-05" db="EMBL/GenBank/DDBJ databases">
        <title>Full genome sequence of Pseudorhodoplanes sinuspersici.</title>
        <authorList>
            <person name="Dastgheib S.M.M."/>
            <person name="Shavandi M."/>
            <person name="Tirandaz H."/>
        </authorList>
    </citation>
    <scope>NUCLEOTIDE SEQUENCE [LARGE SCALE GENOMIC DNA]</scope>
    <source>
        <strain evidence="13 14">RIPI110</strain>
    </source>
</reference>